<dbReference type="InterPro" id="IPR013424">
    <property type="entry name" value="Ice-binding_C"/>
</dbReference>
<evidence type="ECO:0000256" key="1">
    <source>
        <dbReference type="SAM" id="Phobius"/>
    </source>
</evidence>
<keyword evidence="1" id="KW-1133">Transmembrane helix</keyword>
<feature type="signal peptide" evidence="2">
    <location>
        <begin position="1"/>
        <end position="21"/>
    </location>
</feature>
<feature type="domain" description="Ice-binding protein C-terminal" evidence="3">
    <location>
        <begin position="156"/>
        <end position="178"/>
    </location>
</feature>
<keyword evidence="5" id="KW-1185">Reference proteome</keyword>
<name>A0A1H3XNR9_9BACT</name>
<organism evidence="4 5">
    <name type="scientific">Desulfuromusa kysingii</name>
    <dbReference type="NCBI Taxonomy" id="37625"/>
    <lineage>
        <taxon>Bacteria</taxon>
        <taxon>Pseudomonadati</taxon>
        <taxon>Thermodesulfobacteriota</taxon>
        <taxon>Desulfuromonadia</taxon>
        <taxon>Desulfuromonadales</taxon>
        <taxon>Geopsychrobacteraceae</taxon>
        <taxon>Desulfuromusa</taxon>
    </lineage>
</organism>
<dbReference type="AlphaFoldDB" id="A0A1H3XNR9"/>
<sequence length="182" mass="19554">MKKGLLLIILLVFGWVGVASATPITLIDTTTFTATGTNAAEDYVAHGWGDVNLLDGFSDYVTWNHLYTFDPAADSILGGTLTLSLRDDSSKWYDFGEIAFGYAESGNWDLGEIDTGIYSYNVGLSSLADGVFQVTIASLGGDFYIDSSELSIDYAPVPEPATLLLLGSGLAGLALYRRKRTK</sequence>
<evidence type="ECO:0000259" key="3">
    <source>
        <dbReference type="Pfam" id="PF07589"/>
    </source>
</evidence>
<evidence type="ECO:0000256" key="2">
    <source>
        <dbReference type="SAM" id="SignalP"/>
    </source>
</evidence>
<dbReference type="RefSeq" id="WP_092345358.1">
    <property type="nucleotide sequence ID" value="NZ_FNQN01000002.1"/>
</dbReference>
<evidence type="ECO:0000313" key="5">
    <source>
        <dbReference type="Proteomes" id="UP000199409"/>
    </source>
</evidence>
<protein>
    <submittedName>
        <fullName evidence="4">VPLPA-CTERM protein sorting domain-containing protein</fullName>
    </submittedName>
</protein>
<gene>
    <name evidence="4" type="ORF">SAMN05660420_01025</name>
</gene>
<feature type="chain" id="PRO_5011627640" evidence="2">
    <location>
        <begin position="22"/>
        <end position="182"/>
    </location>
</feature>
<reference evidence="4 5" key="1">
    <citation type="submission" date="2016-10" db="EMBL/GenBank/DDBJ databases">
        <authorList>
            <person name="de Groot N.N."/>
        </authorList>
    </citation>
    <scope>NUCLEOTIDE SEQUENCE [LARGE SCALE GENOMIC DNA]</scope>
    <source>
        <strain evidence="4 5">DSM 7343</strain>
    </source>
</reference>
<keyword evidence="1" id="KW-0472">Membrane</keyword>
<dbReference type="Proteomes" id="UP000199409">
    <property type="component" value="Unassembled WGS sequence"/>
</dbReference>
<keyword evidence="1" id="KW-0812">Transmembrane</keyword>
<evidence type="ECO:0000313" key="4">
    <source>
        <dbReference type="EMBL" id="SEA00188.1"/>
    </source>
</evidence>
<proteinExistence type="predicted"/>
<dbReference type="Pfam" id="PF07589">
    <property type="entry name" value="PEP-CTERM"/>
    <property type="match status" value="1"/>
</dbReference>
<accession>A0A1H3XNR9</accession>
<feature type="transmembrane region" description="Helical" evidence="1">
    <location>
        <begin position="160"/>
        <end position="176"/>
    </location>
</feature>
<dbReference type="EMBL" id="FNQN01000002">
    <property type="protein sequence ID" value="SEA00188.1"/>
    <property type="molecule type" value="Genomic_DNA"/>
</dbReference>
<dbReference type="NCBIfam" id="TIGR02595">
    <property type="entry name" value="PEP_CTERM"/>
    <property type="match status" value="1"/>
</dbReference>
<keyword evidence="2" id="KW-0732">Signal</keyword>
<dbReference type="OrthoDB" id="5398642at2"/>